<evidence type="ECO:0000313" key="2">
    <source>
        <dbReference type="Proteomes" id="UP001301388"/>
    </source>
</evidence>
<accession>A0ABU5TI12</accession>
<dbReference type="Proteomes" id="UP001301388">
    <property type="component" value="Unassembled WGS sequence"/>
</dbReference>
<dbReference type="RefSeq" id="WP_323261543.1">
    <property type="nucleotide sequence ID" value="NZ_JAYGIE010000047.1"/>
</dbReference>
<sequence length="58" mass="6737">MLHLIARASDRLNKKAFRQTGCFFVCLLTRTGDRLKRTLVVKEVMNSYKAYPARIYGD</sequence>
<proteinExistence type="predicted"/>
<keyword evidence="2" id="KW-1185">Reference proteome</keyword>
<comment type="caution">
    <text evidence="1">The sequence shown here is derived from an EMBL/GenBank/DDBJ whole genome shotgun (WGS) entry which is preliminary data.</text>
</comment>
<dbReference type="EMBL" id="JAYGIE010000047">
    <property type="protein sequence ID" value="MEA5477953.1"/>
    <property type="molecule type" value="Genomic_DNA"/>
</dbReference>
<organism evidence="1 2">
    <name type="scientific">Pseudanabaena galeata UHCC 0370</name>
    <dbReference type="NCBI Taxonomy" id="3110310"/>
    <lineage>
        <taxon>Bacteria</taxon>
        <taxon>Bacillati</taxon>
        <taxon>Cyanobacteriota</taxon>
        <taxon>Cyanophyceae</taxon>
        <taxon>Pseudanabaenales</taxon>
        <taxon>Pseudanabaenaceae</taxon>
        <taxon>Pseudanabaena</taxon>
    </lineage>
</organism>
<evidence type="ECO:0000313" key="1">
    <source>
        <dbReference type="EMBL" id="MEA5477953.1"/>
    </source>
</evidence>
<evidence type="ECO:0008006" key="3">
    <source>
        <dbReference type="Google" id="ProtNLM"/>
    </source>
</evidence>
<reference evidence="1 2" key="1">
    <citation type="submission" date="2023-12" db="EMBL/GenBank/DDBJ databases">
        <title>Baltic Sea Cyanobacteria.</title>
        <authorList>
            <person name="Delbaje E."/>
            <person name="Fewer D.P."/>
            <person name="Shishido T.K."/>
        </authorList>
    </citation>
    <scope>NUCLEOTIDE SEQUENCE [LARGE SCALE GENOMIC DNA]</scope>
    <source>
        <strain evidence="1 2">UHCC 0370</strain>
    </source>
</reference>
<protein>
    <recommendedName>
        <fullName evidence="3">Transposase</fullName>
    </recommendedName>
</protein>
<gene>
    <name evidence="1" type="ORF">VB774_10010</name>
</gene>
<name>A0ABU5TI12_9CYAN</name>